<dbReference type="Gene3D" id="3.30.70.120">
    <property type="match status" value="1"/>
</dbReference>
<dbReference type="SUPFAM" id="SSF54913">
    <property type="entry name" value="GlnB-like"/>
    <property type="match status" value="1"/>
</dbReference>
<name>A0A849BRQ8_9BURK</name>
<dbReference type="InterPro" id="IPR015867">
    <property type="entry name" value="N-reg_PII/ATP_PRibTrfase_C"/>
</dbReference>
<comment type="caution">
    <text evidence="2">The sequence shown here is derived from an EMBL/GenBank/DDBJ whole genome shotgun (WGS) entry which is preliminary data.</text>
</comment>
<accession>A0A849BRQ8</accession>
<comment type="similarity">
    <text evidence="1">Belongs to the CutA family.</text>
</comment>
<dbReference type="Proteomes" id="UP000542973">
    <property type="component" value="Unassembled WGS sequence"/>
</dbReference>
<dbReference type="InterPro" id="IPR011322">
    <property type="entry name" value="N-reg_PII-like_a/b"/>
</dbReference>
<reference evidence="2 3" key="1">
    <citation type="submission" date="2020-05" db="EMBL/GenBank/DDBJ databases">
        <title>MicrobeNet Type strains.</title>
        <authorList>
            <person name="Nicholson A.C."/>
        </authorList>
    </citation>
    <scope>NUCLEOTIDE SEQUENCE [LARGE SCALE GENOMIC DNA]</scope>
    <source>
        <strain evidence="2 3">ATCC 700815</strain>
    </source>
</reference>
<evidence type="ECO:0000313" key="2">
    <source>
        <dbReference type="EMBL" id="NNH13199.1"/>
    </source>
</evidence>
<evidence type="ECO:0000256" key="1">
    <source>
        <dbReference type="ARBA" id="ARBA00010169"/>
    </source>
</evidence>
<proteinExistence type="inferred from homology"/>
<dbReference type="PANTHER" id="PTHR23419:SF8">
    <property type="entry name" value="FI09726P"/>
    <property type="match status" value="1"/>
</dbReference>
<dbReference type="GO" id="GO:0010038">
    <property type="term" value="P:response to metal ion"/>
    <property type="evidence" value="ECO:0007669"/>
    <property type="project" value="InterPro"/>
</dbReference>
<dbReference type="RefSeq" id="WP_053822674.1">
    <property type="nucleotide sequence ID" value="NZ_BAAAEB010000043.1"/>
</dbReference>
<protein>
    <submittedName>
        <fullName evidence="2">Divalent-cation tolerance protein CutA</fullName>
    </submittedName>
</protein>
<sequence>MDASQVLVVITTLPDEDSATALTRALLEARVAACVNRMPACESQYWWQGKIETARELPLLIKTTRACYDALEAAIRQHHPYDVPEIVALPVQAGLPAYLDWVVQQTATPGGNGNARRGNDAA</sequence>
<dbReference type="GO" id="GO:0005507">
    <property type="term" value="F:copper ion binding"/>
    <property type="evidence" value="ECO:0007669"/>
    <property type="project" value="TreeGrafter"/>
</dbReference>
<dbReference type="AlphaFoldDB" id="A0A849BRQ8"/>
<dbReference type="InterPro" id="IPR004323">
    <property type="entry name" value="Ion_tolerance_CutA"/>
</dbReference>
<gene>
    <name evidence="2" type="ORF">HLB16_20275</name>
</gene>
<organism evidence="2 3">
    <name type="scientific">Cupriavidus gilardii</name>
    <dbReference type="NCBI Taxonomy" id="82541"/>
    <lineage>
        <taxon>Bacteria</taxon>
        <taxon>Pseudomonadati</taxon>
        <taxon>Pseudomonadota</taxon>
        <taxon>Betaproteobacteria</taxon>
        <taxon>Burkholderiales</taxon>
        <taxon>Burkholderiaceae</taxon>
        <taxon>Cupriavidus</taxon>
    </lineage>
</organism>
<dbReference type="EMBL" id="JABEMD010000041">
    <property type="protein sequence ID" value="NNH13199.1"/>
    <property type="molecule type" value="Genomic_DNA"/>
</dbReference>
<dbReference type="PANTHER" id="PTHR23419">
    <property type="entry name" value="DIVALENT CATION TOLERANCE CUTA-RELATED"/>
    <property type="match status" value="1"/>
</dbReference>
<dbReference type="Pfam" id="PF03091">
    <property type="entry name" value="CutA1"/>
    <property type="match status" value="1"/>
</dbReference>
<evidence type="ECO:0000313" key="3">
    <source>
        <dbReference type="Proteomes" id="UP000542973"/>
    </source>
</evidence>